<gene>
    <name evidence="2" type="ORF">F511_39249</name>
</gene>
<dbReference type="Proteomes" id="UP000250235">
    <property type="component" value="Unassembled WGS sequence"/>
</dbReference>
<organism evidence="2 3">
    <name type="scientific">Dorcoceras hygrometricum</name>
    <dbReference type="NCBI Taxonomy" id="472368"/>
    <lineage>
        <taxon>Eukaryota</taxon>
        <taxon>Viridiplantae</taxon>
        <taxon>Streptophyta</taxon>
        <taxon>Embryophyta</taxon>
        <taxon>Tracheophyta</taxon>
        <taxon>Spermatophyta</taxon>
        <taxon>Magnoliopsida</taxon>
        <taxon>eudicotyledons</taxon>
        <taxon>Gunneridae</taxon>
        <taxon>Pentapetalae</taxon>
        <taxon>asterids</taxon>
        <taxon>lamiids</taxon>
        <taxon>Lamiales</taxon>
        <taxon>Gesneriaceae</taxon>
        <taxon>Didymocarpoideae</taxon>
        <taxon>Trichosporeae</taxon>
        <taxon>Loxocarpinae</taxon>
        <taxon>Dorcoceras</taxon>
    </lineage>
</organism>
<dbReference type="GO" id="GO:0016874">
    <property type="term" value="F:ligase activity"/>
    <property type="evidence" value="ECO:0007669"/>
    <property type="project" value="UniProtKB-KW"/>
</dbReference>
<sequence length="219" mass="25294">MIVRYCSSPLHPGKKQQQYIRIPSNDCKSNLNAIWEMRVCINTAAIINSNHICTQQHPRQCTSSHLTLNLTPIPSYLKLRSVPHILCKDYHNSRPVKSDPDLLNTCKIQGKHQQKLTANYRKSRLGVLRSTSNYTLIQLNRKLNSRLGTRSHHNFERLPERTTTRQKESSFEILLQPTTTSKWAIHRKSFKKESNATSNVTNGCRNQREFAGETHGEQY</sequence>
<evidence type="ECO:0000256" key="1">
    <source>
        <dbReference type="SAM" id="MobiDB-lite"/>
    </source>
</evidence>
<evidence type="ECO:0000313" key="3">
    <source>
        <dbReference type="Proteomes" id="UP000250235"/>
    </source>
</evidence>
<proteinExistence type="predicted"/>
<dbReference type="EMBL" id="KQ993133">
    <property type="protein sequence ID" value="KZV49245.1"/>
    <property type="molecule type" value="Genomic_DNA"/>
</dbReference>
<feature type="compositionally biased region" description="Basic and acidic residues" evidence="1">
    <location>
        <begin position="206"/>
        <end position="219"/>
    </location>
</feature>
<feature type="region of interest" description="Disordered" evidence="1">
    <location>
        <begin position="194"/>
        <end position="219"/>
    </location>
</feature>
<dbReference type="AlphaFoldDB" id="A0A2Z7CS85"/>
<accession>A0A2Z7CS85</accession>
<evidence type="ECO:0000313" key="2">
    <source>
        <dbReference type="EMBL" id="KZV49245.1"/>
    </source>
</evidence>
<protein>
    <submittedName>
        <fullName evidence="2">Cysteine--tRNA ligase, cytoplasmic</fullName>
    </submittedName>
</protein>
<keyword evidence="2" id="KW-0436">Ligase</keyword>
<feature type="compositionally biased region" description="Polar residues" evidence="1">
    <location>
        <begin position="195"/>
        <end position="205"/>
    </location>
</feature>
<keyword evidence="3" id="KW-1185">Reference proteome</keyword>
<name>A0A2Z7CS85_9LAMI</name>
<reference evidence="2 3" key="1">
    <citation type="journal article" date="2015" name="Proc. Natl. Acad. Sci. U.S.A.">
        <title>The resurrection genome of Boea hygrometrica: A blueprint for survival of dehydration.</title>
        <authorList>
            <person name="Xiao L."/>
            <person name="Yang G."/>
            <person name="Zhang L."/>
            <person name="Yang X."/>
            <person name="Zhao S."/>
            <person name="Ji Z."/>
            <person name="Zhou Q."/>
            <person name="Hu M."/>
            <person name="Wang Y."/>
            <person name="Chen M."/>
            <person name="Xu Y."/>
            <person name="Jin H."/>
            <person name="Xiao X."/>
            <person name="Hu G."/>
            <person name="Bao F."/>
            <person name="Hu Y."/>
            <person name="Wan P."/>
            <person name="Li L."/>
            <person name="Deng X."/>
            <person name="Kuang T."/>
            <person name="Xiang C."/>
            <person name="Zhu J.K."/>
            <person name="Oliver M.J."/>
            <person name="He Y."/>
        </authorList>
    </citation>
    <scope>NUCLEOTIDE SEQUENCE [LARGE SCALE GENOMIC DNA]</scope>
    <source>
        <strain evidence="3">cv. XS01</strain>
    </source>
</reference>